<proteinExistence type="predicted"/>
<sequence>MLSLAQAVQICENAVAACLTKGFAPITIVVMDPTGHPIAMQRMDDCAPAAFPKFAHAKAFTCISLGVSTRAFRDKYTIAKDPTKYCQMLGMIDVTGGQMAPFPGGVVIRAREGKVVGAVGVSGASADEDEYCALAGIEAANLEGMFTEPVCHSLKEK</sequence>
<accession>W7U9C7</accession>
<name>W7U9C7_9STRA</name>
<dbReference type="Gene3D" id="3.30.450.150">
    <property type="entry name" value="Haem-degrading domain"/>
    <property type="match status" value="1"/>
</dbReference>
<organism evidence="1 2">
    <name type="scientific">Nannochloropsis gaditana</name>
    <dbReference type="NCBI Taxonomy" id="72520"/>
    <lineage>
        <taxon>Eukaryota</taxon>
        <taxon>Sar</taxon>
        <taxon>Stramenopiles</taxon>
        <taxon>Ochrophyta</taxon>
        <taxon>Eustigmatophyceae</taxon>
        <taxon>Eustigmatales</taxon>
        <taxon>Monodopsidaceae</taxon>
        <taxon>Nannochloropsis</taxon>
    </lineage>
</organism>
<dbReference type="InterPro" id="IPR052517">
    <property type="entry name" value="GlcG_carb_metab_protein"/>
</dbReference>
<dbReference type="Proteomes" id="UP000019335">
    <property type="component" value="Chromosome 2"/>
</dbReference>
<dbReference type="PANTHER" id="PTHR34309:SF10">
    <property type="entry name" value="SLR1406 PROTEIN"/>
    <property type="match status" value="1"/>
</dbReference>
<reference evidence="1 2" key="1">
    <citation type="journal article" date="2014" name="Mol. Plant">
        <title>Chromosome Scale Genome Assembly and Transcriptome Profiling of Nannochloropsis gaditana in Nitrogen Depletion.</title>
        <authorList>
            <person name="Corteggiani Carpinelli E."/>
            <person name="Telatin A."/>
            <person name="Vitulo N."/>
            <person name="Forcato C."/>
            <person name="D'Angelo M."/>
            <person name="Schiavon R."/>
            <person name="Vezzi A."/>
            <person name="Giacometti G.M."/>
            <person name="Morosinotto T."/>
            <person name="Valle G."/>
        </authorList>
    </citation>
    <scope>NUCLEOTIDE SEQUENCE [LARGE SCALE GENOMIC DNA]</scope>
    <source>
        <strain evidence="1 2">B-31</strain>
    </source>
</reference>
<dbReference type="AlphaFoldDB" id="W7U9C7"/>
<dbReference type="PANTHER" id="PTHR34309">
    <property type="entry name" value="SLR1406 PROTEIN"/>
    <property type="match status" value="1"/>
</dbReference>
<keyword evidence="2" id="KW-1185">Reference proteome</keyword>
<evidence type="ECO:0008006" key="3">
    <source>
        <dbReference type="Google" id="ProtNLM"/>
    </source>
</evidence>
<evidence type="ECO:0000313" key="1">
    <source>
        <dbReference type="EMBL" id="EWM29549.1"/>
    </source>
</evidence>
<dbReference type="OrthoDB" id="2276076at2759"/>
<dbReference type="EMBL" id="AZIL01000126">
    <property type="protein sequence ID" value="EWM29549.1"/>
    <property type="molecule type" value="Genomic_DNA"/>
</dbReference>
<evidence type="ECO:0000313" key="2">
    <source>
        <dbReference type="Proteomes" id="UP000019335"/>
    </source>
</evidence>
<dbReference type="SUPFAM" id="SSF143744">
    <property type="entry name" value="GlcG-like"/>
    <property type="match status" value="1"/>
</dbReference>
<protein>
    <recommendedName>
        <fullName evidence="3">Heme-binding protein</fullName>
    </recommendedName>
</protein>
<dbReference type="Pfam" id="PF03928">
    <property type="entry name" value="HbpS-like"/>
    <property type="match status" value="1"/>
</dbReference>
<gene>
    <name evidence="1" type="ORF">Naga_100006g43</name>
</gene>
<dbReference type="InterPro" id="IPR005624">
    <property type="entry name" value="PduO/GlcC-like"/>
</dbReference>
<comment type="caution">
    <text evidence="1">The sequence shown here is derived from an EMBL/GenBank/DDBJ whole genome shotgun (WGS) entry which is preliminary data.</text>
</comment>
<dbReference type="InterPro" id="IPR038084">
    <property type="entry name" value="PduO/GlcC-like_sf"/>
</dbReference>